<keyword evidence="2" id="KW-1185">Reference proteome</keyword>
<dbReference type="InParanoid" id="D6TUA8"/>
<name>D6TUA8_KTERA</name>
<sequence>MKPPLPNFIQPGVTGFGPGSLPPPIQVDFKAFRALCYTAAQATEATVLSVDPSPFKTIRNFVFALLQFSKVPGAPSVFLLVNQHTPLLACAFAPALTPPHPDASPFSFMDVPELSTAFEPFYPILKKEELELPWIWSESELASRLSPEEIKQIAYWKPQTVGEVLFNFWD</sequence>
<evidence type="ECO:0000313" key="2">
    <source>
        <dbReference type="Proteomes" id="UP000004508"/>
    </source>
</evidence>
<organism evidence="1 2">
    <name type="scientific">Ktedonobacter racemifer DSM 44963</name>
    <dbReference type="NCBI Taxonomy" id="485913"/>
    <lineage>
        <taxon>Bacteria</taxon>
        <taxon>Bacillati</taxon>
        <taxon>Chloroflexota</taxon>
        <taxon>Ktedonobacteria</taxon>
        <taxon>Ktedonobacterales</taxon>
        <taxon>Ktedonobacteraceae</taxon>
        <taxon>Ktedonobacter</taxon>
    </lineage>
</organism>
<proteinExistence type="predicted"/>
<gene>
    <name evidence="1" type="ORF">Krac_6380</name>
</gene>
<dbReference type="OrthoDB" id="6313019at2"/>
<accession>D6TUA8</accession>
<evidence type="ECO:0000313" key="1">
    <source>
        <dbReference type="EMBL" id="EFH85205.1"/>
    </source>
</evidence>
<dbReference type="eggNOG" id="ENOG50332RQ">
    <property type="taxonomic scope" value="Bacteria"/>
</dbReference>
<dbReference type="RefSeq" id="WP_007917316.1">
    <property type="nucleotide sequence ID" value="NZ_ADVG01000003.1"/>
</dbReference>
<dbReference type="EMBL" id="ADVG01000003">
    <property type="protein sequence ID" value="EFH85205.1"/>
    <property type="molecule type" value="Genomic_DNA"/>
</dbReference>
<comment type="caution">
    <text evidence="1">The sequence shown here is derived from an EMBL/GenBank/DDBJ whole genome shotgun (WGS) entry which is preliminary data.</text>
</comment>
<protein>
    <submittedName>
        <fullName evidence="1">Uncharacterized protein</fullName>
    </submittedName>
</protein>
<reference evidence="1 2" key="1">
    <citation type="journal article" date="2011" name="Stand. Genomic Sci.">
        <title>Non-contiguous finished genome sequence and contextual data of the filamentous soil bacterium Ktedonobacter racemifer type strain (SOSP1-21).</title>
        <authorList>
            <person name="Chang Y.J."/>
            <person name="Land M."/>
            <person name="Hauser L."/>
            <person name="Chertkov O."/>
            <person name="Del Rio T.G."/>
            <person name="Nolan M."/>
            <person name="Copeland A."/>
            <person name="Tice H."/>
            <person name="Cheng J.F."/>
            <person name="Lucas S."/>
            <person name="Han C."/>
            <person name="Goodwin L."/>
            <person name="Pitluck S."/>
            <person name="Ivanova N."/>
            <person name="Ovchinikova G."/>
            <person name="Pati A."/>
            <person name="Chen A."/>
            <person name="Palaniappan K."/>
            <person name="Mavromatis K."/>
            <person name="Liolios K."/>
            <person name="Brettin T."/>
            <person name="Fiebig A."/>
            <person name="Rohde M."/>
            <person name="Abt B."/>
            <person name="Goker M."/>
            <person name="Detter J.C."/>
            <person name="Woyke T."/>
            <person name="Bristow J."/>
            <person name="Eisen J.A."/>
            <person name="Markowitz V."/>
            <person name="Hugenholtz P."/>
            <person name="Kyrpides N.C."/>
            <person name="Klenk H.P."/>
            <person name="Lapidus A."/>
        </authorList>
    </citation>
    <scope>NUCLEOTIDE SEQUENCE [LARGE SCALE GENOMIC DNA]</scope>
    <source>
        <strain evidence="2">DSM 44963</strain>
    </source>
</reference>
<dbReference type="Proteomes" id="UP000004508">
    <property type="component" value="Unassembled WGS sequence"/>
</dbReference>
<dbReference type="AlphaFoldDB" id="D6TUA8"/>